<dbReference type="RefSeq" id="WP_173142444.1">
    <property type="nucleotide sequence ID" value="NZ_CBCSGW010000037.1"/>
</dbReference>
<sequence>MPAKRRFIVMGAVMAAMVCQAATAFADEGEDVLSGFDGDAPLVGNVSVLPVQMCGSGVFVSGLDQMSAKTGNCTNAPTGNPLQQLVTNSVLGR</sequence>
<proteinExistence type="predicted"/>
<gene>
    <name evidence="2" type="ORF">GC106_85300</name>
</gene>
<accession>A0ABX2FKA5</accession>
<keyword evidence="3" id="KW-1185">Reference proteome</keyword>
<evidence type="ECO:0000313" key="3">
    <source>
        <dbReference type="Proteomes" id="UP000763557"/>
    </source>
</evidence>
<evidence type="ECO:0000256" key="1">
    <source>
        <dbReference type="SAM" id="SignalP"/>
    </source>
</evidence>
<organism evidence="2 3">
    <name type="scientific">Kibdelosporangium persicum</name>
    <dbReference type="NCBI Taxonomy" id="2698649"/>
    <lineage>
        <taxon>Bacteria</taxon>
        <taxon>Bacillati</taxon>
        <taxon>Actinomycetota</taxon>
        <taxon>Actinomycetes</taxon>
        <taxon>Pseudonocardiales</taxon>
        <taxon>Pseudonocardiaceae</taxon>
        <taxon>Kibdelosporangium</taxon>
    </lineage>
</organism>
<evidence type="ECO:0000313" key="2">
    <source>
        <dbReference type="EMBL" id="NRN71255.1"/>
    </source>
</evidence>
<reference evidence="2 3" key="1">
    <citation type="submission" date="2020-01" db="EMBL/GenBank/DDBJ databases">
        <title>Kibdelosporangium persica a novel Actinomycetes from a hot desert in Iran.</title>
        <authorList>
            <person name="Safaei N."/>
            <person name="Zaburannyi N."/>
            <person name="Mueller R."/>
            <person name="Wink J."/>
        </authorList>
    </citation>
    <scope>NUCLEOTIDE SEQUENCE [LARGE SCALE GENOMIC DNA]</scope>
    <source>
        <strain evidence="2 3">4NS15</strain>
    </source>
</reference>
<keyword evidence="1" id="KW-0732">Signal</keyword>
<name>A0ABX2FKA5_9PSEU</name>
<dbReference type="EMBL" id="JAAATY010000056">
    <property type="protein sequence ID" value="NRN71255.1"/>
    <property type="molecule type" value="Genomic_DNA"/>
</dbReference>
<feature type="chain" id="PRO_5045422046" description="DUF320 domain-containing protein" evidence="1">
    <location>
        <begin position="27"/>
        <end position="93"/>
    </location>
</feature>
<dbReference type="Proteomes" id="UP000763557">
    <property type="component" value="Unassembled WGS sequence"/>
</dbReference>
<feature type="signal peptide" evidence="1">
    <location>
        <begin position="1"/>
        <end position="26"/>
    </location>
</feature>
<evidence type="ECO:0008006" key="4">
    <source>
        <dbReference type="Google" id="ProtNLM"/>
    </source>
</evidence>
<protein>
    <recommendedName>
        <fullName evidence="4">DUF320 domain-containing protein</fullName>
    </recommendedName>
</protein>
<comment type="caution">
    <text evidence="2">The sequence shown here is derived from an EMBL/GenBank/DDBJ whole genome shotgun (WGS) entry which is preliminary data.</text>
</comment>